<dbReference type="EMBL" id="CACVAS010000047">
    <property type="protein sequence ID" value="CAA6806873.1"/>
    <property type="molecule type" value="Genomic_DNA"/>
</dbReference>
<organism evidence="1">
    <name type="scientific">uncultured Sulfurovum sp</name>
    <dbReference type="NCBI Taxonomy" id="269237"/>
    <lineage>
        <taxon>Bacteria</taxon>
        <taxon>Pseudomonadati</taxon>
        <taxon>Campylobacterota</taxon>
        <taxon>Epsilonproteobacteria</taxon>
        <taxon>Campylobacterales</taxon>
        <taxon>Sulfurovaceae</taxon>
        <taxon>Sulfurovum</taxon>
        <taxon>environmental samples</taxon>
    </lineage>
</organism>
<sequence length="406" mass="44898">MIKIVILGLICLSTLSAIDSSKIKMEQDKDDFSSHARDVIGAGEQSVADGKAERGEYSTDMDNLLDVVIYYDTFEKYSNNVPYREGVTSSKKADTIALGTPLTNYMQEQRTIYAKEKNASKVSKKTTPAYFVGGECSVVTPVEISKSSEFTTFNCMLDFGGEYRRAEVFAGVYPDYEREILIALPIYASFSNGTRANFNGIVLRKNRGSINIADSVDSKRIRHLVAESALLTNDVAYRYATEYMSAVKYSNISTEITYHKTRDEDGNIISTPISSTKIKPPQLEDYFMAAGVELVSGFVGLIGKNYLYDTRPLFTMNREKRVHVEGVVVFDNQGLAKKFGTISSKELANSMNNNAQYQSRNISTAEKYTGAKKSVGFDATLSNAAVQSSQNNLINSQYGIISQGSK</sequence>
<protein>
    <submittedName>
        <fullName evidence="1">Uncharacterized protein</fullName>
    </submittedName>
</protein>
<dbReference type="AlphaFoldDB" id="A0A6S6SAD0"/>
<evidence type="ECO:0000313" key="1">
    <source>
        <dbReference type="EMBL" id="CAA6806873.1"/>
    </source>
</evidence>
<accession>A0A6S6SAD0</accession>
<gene>
    <name evidence="1" type="ORF">HELGO_WM3237</name>
</gene>
<name>A0A6S6SAD0_9BACT</name>
<reference evidence="1" key="1">
    <citation type="submission" date="2020-01" db="EMBL/GenBank/DDBJ databases">
        <authorList>
            <person name="Meier V. D."/>
            <person name="Meier V D."/>
        </authorList>
    </citation>
    <scope>NUCLEOTIDE SEQUENCE</scope>
    <source>
        <strain evidence="1">HLG_WM_MAG_01</strain>
    </source>
</reference>
<proteinExistence type="predicted"/>